<name>A0A9W9KBC3_9EURO</name>
<dbReference type="SUPFAM" id="SSF47616">
    <property type="entry name" value="GST C-terminal domain-like"/>
    <property type="match status" value="1"/>
</dbReference>
<evidence type="ECO:0000256" key="1">
    <source>
        <dbReference type="ARBA" id="ARBA00007409"/>
    </source>
</evidence>
<comment type="similarity">
    <text evidence="1">Belongs to the GST superfamily.</text>
</comment>
<dbReference type="Pfam" id="PF13417">
    <property type="entry name" value="GST_N_3"/>
    <property type="match status" value="1"/>
</dbReference>
<evidence type="ECO:0000259" key="3">
    <source>
        <dbReference type="PROSITE" id="PS50405"/>
    </source>
</evidence>
<dbReference type="PANTHER" id="PTHR44051:SF8">
    <property type="entry name" value="GLUTATHIONE S-TRANSFERASE GSTA"/>
    <property type="match status" value="1"/>
</dbReference>
<dbReference type="InterPro" id="IPR004046">
    <property type="entry name" value="GST_C"/>
</dbReference>
<dbReference type="Gene3D" id="1.20.1050.130">
    <property type="match status" value="1"/>
</dbReference>
<dbReference type="EMBL" id="JAPQKI010000005">
    <property type="protein sequence ID" value="KAJ5100020.1"/>
    <property type="molecule type" value="Genomic_DNA"/>
</dbReference>
<dbReference type="InterPro" id="IPR004045">
    <property type="entry name" value="Glutathione_S-Trfase_N"/>
</dbReference>
<reference evidence="4" key="1">
    <citation type="submission" date="2022-11" db="EMBL/GenBank/DDBJ databases">
        <authorList>
            <person name="Petersen C."/>
        </authorList>
    </citation>
    <scope>NUCLEOTIDE SEQUENCE</scope>
    <source>
        <strain evidence="4">IBT 30761</strain>
    </source>
</reference>
<dbReference type="SFLD" id="SFLDS00019">
    <property type="entry name" value="Glutathione_Transferase_(cytos"/>
    <property type="match status" value="1"/>
</dbReference>
<dbReference type="InterPro" id="IPR040079">
    <property type="entry name" value="Glutathione_S-Trfase"/>
</dbReference>
<dbReference type="RefSeq" id="XP_056475673.1">
    <property type="nucleotide sequence ID" value="XM_056619514.1"/>
</dbReference>
<gene>
    <name evidence="4" type="ORF">N7532_007021</name>
</gene>
<reference evidence="4" key="2">
    <citation type="journal article" date="2023" name="IMA Fungus">
        <title>Comparative genomic study of the Penicillium genus elucidates a diverse pangenome and 15 lateral gene transfer events.</title>
        <authorList>
            <person name="Petersen C."/>
            <person name="Sorensen T."/>
            <person name="Nielsen M.R."/>
            <person name="Sondergaard T.E."/>
            <person name="Sorensen J.L."/>
            <person name="Fitzpatrick D.A."/>
            <person name="Frisvad J.C."/>
            <person name="Nielsen K.L."/>
        </authorList>
    </citation>
    <scope>NUCLEOTIDE SEQUENCE</scope>
    <source>
        <strain evidence="4">IBT 30761</strain>
    </source>
</reference>
<dbReference type="InterPro" id="IPR036282">
    <property type="entry name" value="Glutathione-S-Trfase_C_sf"/>
</dbReference>
<evidence type="ECO:0000259" key="2">
    <source>
        <dbReference type="PROSITE" id="PS50404"/>
    </source>
</evidence>
<dbReference type="PROSITE" id="PS50405">
    <property type="entry name" value="GST_CTER"/>
    <property type="match status" value="1"/>
</dbReference>
<comment type="caution">
    <text evidence="4">The sequence shown here is derived from an EMBL/GenBank/DDBJ whole genome shotgun (WGS) entry which is preliminary data.</text>
</comment>
<feature type="domain" description="GST N-terminal" evidence="2">
    <location>
        <begin position="9"/>
        <end position="94"/>
    </location>
</feature>
<dbReference type="InterPro" id="IPR036249">
    <property type="entry name" value="Thioredoxin-like_sf"/>
</dbReference>
<dbReference type="PANTHER" id="PTHR44051">
    <property type="entry name" value="GLUTATHIONE S-TRANSFERASE-RELATED"/>
    <property type="match status" value="1"/>
</dbReference>
<dbReference type="Proteomes" id="UP001149074">
    <property type="component" value="Unassembled WGS sequence"/>
</dbReference>
<dbReference type="InterPro" id="IPR010987">
    <property type="entry name" value="Glutathione-S-Trfase_C-like"/>
</dbReference>
<evidence type="ECO:0000313" key="5">
    <source>
        <dbReference type="Proteomes" id="UP001149074"/>
    </source>
</evidence>
<feature type="domain" description="GST C-terminal" evidence="3">
    <location>
        <begin position="101"/>
        <end position="226"/>
    </location>
</feature>
<accession>A0A9W9KBC3</accession>
<dbReference type="SUPFAM" id="SSF52833">
    <property type="entry name" value="Thioredoxin-like"/>
    <property type="match status" value="1"/>
</dbReference>
<keyword evidence="5" id="KW-1185">Reference proteome</keyword>
<dbReference type="Pfam" id="PF14497">
    <property type="entry name" value="GST_C_3"/>
    <property type="match status" value="1"/>
</dbReference>
<dbReference type="OrthoDB" id="422574at2759"/>
<dbReference type="AlphaFoldDB" id="A0A9W9KBC3"/>
<protein>
    <submittedName>
        <fullName evidence="4">Glutathione S-transferase</fullName>
    </submittedName>
</protein>
<sequence length="276" mass="31606">MNDHTDLKESIHLYTKKGSSNGVETIMLLEELELPYYLCSVNHIEEIPDKRFDFADIHNYLPILTDFHPNGQRFRVQESGAIAQYLIARYDKGHKLSYPTSSSQHTEVNNWLFFLASRLGPNHREAAHFLKAPVEVSYGISRFTNKTIQLYFATERHLQNSQMPYIVGNICTIVDFLYFPYVAEAKSAGIDIDEFPALNSWYKNMLQRPAIAEFTFTSHVLLPKDLSENHMHVGLLGRLELPSRRHSVVTEDVSGLCHMYTEYAVQAASSNFGNMP</sequence>
<evidence type="ECO:0000313" key="4">
    <source>
        <dbReference type="EMBL" id="KAJ5100020.1"/>
    </source>
</evidence>
<dbReference type="GeneID" id="81358493"/>
<organism evidence="4 5">
    <name type="scientific">Penicillium argentinense</name>
    <dbReference type="NCBI Taxonomy" id="1131581"/>
    <lineage>
        <taxon>Eukaryota</taxon>
        <taxon>Fungi</taxon>
        <taxon>Dikarya</taxon>
        <taxon>Ascomycota</taxon>
        <taxon>Pezizomycotina</taxon>
        <taxon>Eurotiomycetes</taxon>
        <taxon>Eurotiomycetidae</taxon>
        <taxon>Eurotiales</taxon>
        <taxon>Aspergillaceae</taxon>
        <taxon>Penicillium</taxon>
    </lineage>
</organism>
<proteinExistence type="inferred from homology"/>
<dbReference type="PROSITE" id="PS50404">
    <property type="entry name" value="GST_NTER"/>
    <property type="match status" value="1"/>
</dbReference>